<dbReference type="GO" id="GO:0005524">
    <property type="term" value="F:ATP binding"/>
    <property type="evidence" value="ECO:0007669"/>
    <property type="project" value="UniProtKB-UniRule"/>
</dbReference>
<dbReference type="SMART" id="SM00129">
    <property type="entry name" value="KISc"/>
    <property type="match status" value="1"/>
</dbReference>
<keyword evidence="6" id="KW-0963">Cytoplasm</keyword>
<dbReference type="InterPro" id="IPR019821">
    <property type="entry name" value="Kinesin_motor_CS"/>
</dbReference>
<evidence type="ECO:0000256" key="4">
    <source>
        <dbReference type="ARBA" id="ARBA00023054"/>
    </source>
</evidence>
<evidence type="ECO:0000259" key="10">
    <source>
        <dbReference type="PROSITE" id="PS50067"/>
    </source>
</evidence>
<dbReference type="PROSITE" id="PS50067">
    <property type="entry name" value="KINESIN_MOTOR_2"/>
    <property type="match status" value="1"/>
</dbReference>
<protein>
    <recommendedName>
        <fullName evidence="8">Kinesin-like protein</fullName>
    </recommendedName>
</protein>
<dbReference type="GO" id="GO:0003777">
    <property type="term" value="F:microtubule motor activity"/>
    <property type="evidence" value="ECO:0000318"/>
    <property type="project" value="GO_Central"/>
</dbReference>
<dbReference type="FunFam" id="3.40.850.10:FF:000220">
    <property type="entry name" value="Kinesin-like protein"/>
    <property type="match status" value="1"/>
</dbReference>
<evidence type="ECO:0000256" key="2">
    <source>
        <dbReference type="ARBA" id="ARBA00022741"/>
    </source>
</evidence>
<keyword evidence="5 7" id="KW-0505">Motor protein</keyword>
<evidence type="ECO:0000256" key="9">
    <source>
        <dbReference type="SAM" id="MobiDB-lite"/>
    </source>
</evidence>
<feature type="compositionally biased region" description="Low complexity" evidence="9">
    <location>
        <begin position="693"/>
        <end position="704"/>
    </location>
</feature>
<sequence>MSGEKCSVQAVVRCRPFTESEKGKNASRAVKVSGDKVILQGGKEQTFSTDGSYFWDVANGQVYKEKCESLVKKVVDGFNLTIMAYGQTGSGKSYIMHGTEEDPGIGPQVFQTLFRQIEAASDNRDFFVSITYVQISENGFIDLLNPHGNEMKVRQHPQLGIIVEGASEIVAHNDEDLNRLYDQGNRVSAIIQPDQKAGVHRVAMVRVEQKDLSTLDGQGVRSQVNLVDLAGAETSACKGVNALLTALGESKKKDSNVLYRDSHITRLLQDALGGNSYTVMVATISAADVCASQTQSTLQLVQTARKITNQVKQNPDETSTVISELRKEITRLRTKISSSSSPADRDDVIKMEELVKDLQLAKKQSWEERERLSDSNEEERKHNLANKGILEWVMDAVRRGNKDTRERILQIQKDKDKLQLEYKEKRQQLDRMKDDLQAKIADYTKMTEMGKAKEDETKARVGAIHDLKEHLKRETEAIKDIKKRLKDLQEKQRAEKEEARATSSALKGNSELRYRIEAEERQKFEAENRAMIKEELDRMKMELEQEKAEIQLKEAQGVQYTTKDAVQLEMQLAEMKAEKSVITLQLQSLEQEKNMLEKTMENTQKAHKEEMEIQQLQHFQTFRNFREVFEEQKAALEGRYRKLLEDAIQDAVFLSDRNSELEQENQALKQELAEMKDEMTILKGAGAGRRSRPPTASSTRSAAS</sequence>
<dbReference type="GO" id="GO:0007018">
    <property type="term" value="P:microtubule-based movement"/>
    <property type="evidence" value="ECO:0000318"/>
    <property type="project" value="GO_Central"/>
</dbReference>
<keyword evidence="3 7" id="KW-0067">ATP-binding</keyword>
<dbReference type="PANTHER" id="PTHR47968">
    <property type="entry name" value="CENTROMERE PROTEIN E"/>
    <property type="match status" value="1"/>
</dbReference>
<dbReference type="GO" id="GO:0008017">
    <property type="term" value="F:microtubule binding"/>
    <property type="evidence" value="ECO:0000318"/>
    <property type="project" value="GO_Central"/>
</dbReference>
<dbReference type="InterPro" id="IPR027417">
    <property type="entry name" value="P-loop_NTPase"/>
</dbReference>
<feature type="binding site" evidence="7">
    <location>
        <begin position="86"/>
        <end position="93"/>
    </location>
    <ligand>
        <name>ATP</name>
        <dbReference type="ChEBI" id="CHEBI:30616"/>
    </ligand>
</feature>
<dbReference type="InterPro" id="IPR001752">
    <property type="entry name" value="Kinesin_motor_dom"/>
</dbReference>
<dbReference type="AlphaFoldDB" id="A0A9J7LHJ2"/>
<dbReference type="RefSeq" id="XP_035682259.1">
    <property type="nucleotide sequence ID" value="XM_035826366.1"/>
</dbReference>
<dbReference type="GeneID" id="118419778"/>
<reference evidence="12" key="2">
    <citation type="submission" date="2025-08" db="UniProtKB">
        <authorList>
            <consortium name="RefSeq"/>
        </authorList>
    </citation>
    <scope>IDENTIFICATION</scope>
    <source>
        <strain evidence="12">S238N-H82</strain>
        <tissue evidence="12">Testes</tissue>
    </source>
</reference>
<dbReference type="SUPFAM" id="SSF52540">
    <property type="entry name" value="P-loop containing nucleoside triphosphate hydrolases"/>
    <property type="match status" value="1"/>
</dbReference>
<dbReference type="InterPro" id="IPR036961">
    <property type="entry name" value="Kinesin_motor_dom_sf"/>
</dbReference>
<dbReference type="GO" id="GO:0005737">
    <property type="term" value="C:cytoplasm"/>
    <property type="evidence" value="ECO:0000318"/>
    <property type="project" value="GO_Central"/>
</dbReference>
<feature type="region of interest" description="Disordered" evidence="9">
    <location>
        <begin position="679"/>
        <end position="704"/>
    </location>
</feature>
<dbReference type="PRINTS" id="PR00380">
    <property type="entry name" value="KINESINHEAVY"/>
</dbReference>
<dbReference type="Pfam" id="PF00225">
    <property type="entry name" value="Kinesin"/>
    <property type="match status" value="1"/>
</dbReference>
<dbReference type="InterPro" id="IPR027640">
    <property type="entry name" value="Kinesin-like_fam"/>
</dbReference>
<evidence type="ECO:0000313" key="11">
    <source>
        <dbReference type="Proteomes" id="UP000001554"/>
    </source>
</evidence>
<dbReference type="KEGG" id="bfo:118419778"/>
<dbReference type="GO" id="GO:0005871">
    <property type="term" value="C:kinesin complex"/>
    <property type="evidence" value="ECO:0000318"/>
    <property type="project" value="GO_Central"/>
</dbReference>
<dbReference type="PROSITE" id="PS00411">
    <property type="entry name" value="KINESIN_MOTOR_1"/>
    <property type="match status" value="1"/>
</dbReference>
<keyword evidence="4" id="KW-0175">Coiled coil</keyword>
<name>A0A9J7LHJ2_BRAFL</name>
<gene>
    <name evidence="12" type="primary">LOC118419778</name>
</gene>
<keyword evidence="8" id="KW-0493">Microtubule</keyword>
<feature type="domain" description="Kinesin motor" evidence="10">
    <location>
        <begin position="7"/>
        <end position="307"/>
    </location>
</feature>
<organism evidence="11 12">
    <name type="scientific">Branchiostoma floridae</name>
    <name type="common">Florida lancelet</name>
    <name type="synonym">Amphioxus</name>
    <dbReference type="NCBI Taxonomy" id="7739"/>
    <lineage>
        <taxon>Eukaryota</taxon>
        <taxon>Metazoa</taxon>
        <taxon>Chordata</taxon>
        <taxon>Cephalochordata</taxon>
        <taxon>Leptocardii</taxon>
        <taxon>Amphioxiformes</taxon>
        <taxon>Branchiostomatidae</taxon>
        <taxon>Branchiostoma</taxon>
    </lineage>
</organism>
<evidence type="ECO:0000256" key="7">
    <source>
        <dbReference type="PROSITE-ProRule" id="PRU00283"/>
    </source>
</evidence>
<evidence type="ECO:0000256" key="1">
    <source>
        <dbReference type="ARBA" id="ARBA00004245"/>
    </source>
</evidence>
<comment type="subcellular location">
    <subcellularLocation>
        <location evidence="1">Cytoplasm</location>
        <location evidence="1">Cytoskeleton</location>
    </subcellularLocation>
</comment>
<dbReference type="PANTHER" id="PTHR47968:SF75">
    <property type="entry name" value="CENTROMERE-ASSOCIATED PROTEIN E"/>
    <property type="match status" value="1"/>
</dbReference>
<evidence type="ECO:0000256" key="5">
    <source>
        <dbReference type="ARBA" id="ARBA00023175"/>
    </source>
</evidence>
<comment type="similarity">
    <text evidence="7 8">Belongs to the TRAFAC class myosin-kinesin ATPase superfamily. Kinesin family.</text>
</comment>
<evidence type="ECO:0000256" key="3">
    <source>
        <dbReference type="ARBA" id="ARBA00022840"/>
    </source>
</evidence>
<dbReference type="GO" id="GO:0016887">
    <property type="term" value="F:ATP hydrolysis activity"/>
    <property type="evidence" value="ECO:0000318"/>
    <property type="project" value="GO_Central"/>
</dbReference>
<keyword evidence="6" id="KW-0206">Cytoskeleton</keyword>
<proteinExistence type="inferred from homology"/>
<accession>A0A9J7LHJ2</accession>
<keyword evidence="2 7" id="KW-0547">Nucleotide-binding</keyword>
<dbReference type="Gene3D" id="3.40.850.10">
    <property type="entry name" value="Kinesin motor domain"/>
    <property type="match status" value="1"/>
</dbReference>
<reference evidence="11" key="1">
    <citation type="journal article" date="2020" name="Nat. Ecol. Evol.">
        <title>Deeply conserved synteny resolves early events in vertebrate evolution.</title>
        <authorList>
            <person name="Simakov O."/>
            <person name="Marletaz F."/>
            <person name="Yue J.X."/>
            <person name="O'Connell B."/>
            <person name="Jenkins J."/>
            <person name="Brandt A."/>
            <person name="Calef R."/>
            <person name="Tung C.H."/>
            <person name="Huang T.K."/>
            <person name="Schmutz J."/>
            <person name="Satoh N."/>
            <person name="Yu J.K."/>
            <person name="Putnam N.H."/>
            <person name="Green R.E."/>
            <person name="Rokhsar D.S."/>
        </authorList>
    </citation>
    <scope>NUCLEOTIDE SEQUENCE [LARGE SCALE GENOMIC DNA]</scope>
    <source>
        <strain evidence="11">S238N-H82</strain>
    </source>
</reference>
<dbReference type="OMA" id="MRMEVDH"/>
<evidence type="ECO:0000313" key="12">
    <source>
        <dbReference type="RefSeq" id="XP_035682259.1"/>
    </source>
</evidence>
<dbReference type="Proteomes" id="UP000001554">
    <property type="component" value="Chromosome 7"/>
</dbReference>
<dbReference type="GO" id="GO:0005874">
    <property type="term" value="C:microtubule"/>
    <property type="evidence" value="ECO:0000318"/>
    <property type="project" value="GO_Central"/>
</dbReference>
<keyword evidence="11" id="KW-1185">Reference proteome</keyword>
<evidence type="ECO:0000256" key="8">
    <source>
        <dbReference type="RuleBase" id="RU000394"/>
    </source>
</evidence>
<dbReference type="OrthoDB" id="3176171at2759"/>
<evidence type="ECO:0000256" key="6">
    <source>
        <dbReference type="ARBA" id="ARBA00023212"/>
    </source>
</evidence>